<dbReference type="KEGG" id="vin:AKJ08_0419"/>
<dbReference type="InterPro" id="IPR009056">
    <property type="entry name" value="Cyt_c-like_dom"/>
</dbReference>
<keyword evidence="7" id="KW-1185">Reference proteome</keyword>
<dbReference type="STRING" id="1391653.AKJ08_0419"/>
<dbReference type="GO" id="GO:0046872">
    <property type="term" value="F:metal ion binding"/>
    <property type="evidence" value="ECO:0007669"/>
    <property type="project" value="UniProtKB-KW"/>
</dbReference>
<evidence type="ECO:0000256" key="3">
    <source>
        <dbReference type="ARBA" id="ARBA00023004"/>
    </source>
</evidence>
<proteinExistence type="predicted"/>
<accession>A0A0K1P949</accession>
<dbReference type="GO" id="GO:0020037">
    <property type="term" value="F:heme binding"/>
    <property type="evidence" value="ECO:0007669"/>
    <property type="project" value="InterPro"/>
</dbReference>
<dbReference type="EMBL" id="CP012332">
    <property type="protein sequence ID" value="AKU90032.1"/>
    <property type="molecule type" value="Genomic_DNA"/>
</dbReference>
<reference evidence="6 7" key="1">
    <citation type="submission" date="2015-08" db="EMBL/GenBank/DDBJ databases">
        <authorList>
            <person name="Babu N.S."/>
            <person name="Beckwith C.J."/>
            <person name="Beseler K.G."/>
            <person name="Brison A."/>
            <person name="Carone J.V."/>
            <person name="Caskin T.P."/>
            <person name="Diamond M."/>
            <person name="Durham M.E."/>
            <person name="Foxe J.M."/>
            <person name="Go M."/>
            <person name="Henderson B.A."/>
            <person name="Jones I.B."/>
            <person name="McGettigan J.A."/>
            <person name="Micheletti S.J."/>
            <person name="Nasrallah M.E."/>
            <person name="Ortiz D."/>
            <person name="Piller C.R."/>
            <person name="Privatt S.R."/>
            <person name="Schneider S.L."/>
            <person name="Sharp S."/>
            <person name="Smith T.C."/>
            <person name="Stanton J.D."/>
            <person name="Ullery H.E."/>
            <person name="Wilson R.J."/>
            <person name="Serrano M.G."/>
            <person name="Buck G."/>
            <person name="Lee V."/>
            <person name="Wang Y."/>
            <person name="Carvalho R."/>
            <person name="Voegtly L."/>
            <person name="Shi R."/>
            <person name="Duckworth R."/>
            <person name="Johnson A."/>
            <person name="Loviza R."/>
            <person name="Walstead R."/>
            <person name="Shah Z."/>
            <person name="Kiflezghi M."/>
            <person name="Wade K."/>
            <person name="Ball S.L."/>
            <person name="Bradley K.W."/>
            <person name="Asai D.J."/>
            <person name="Bowman C.A."/>
            <person name="Russell D.A."/>
            <person name="Pope W.H."/>
            <person name="Jacobs-Sera D."/>
            <person name="Hendrix R.W."/>
            <person name="Hatfull G.F."/>
        </authorList>
    </citation>
    <scope>NUCLEOTIDE SEQUENCE [LARGE SCALE GENOMIC DNA]</scope>
    <source>
        <strain evidence="6 7">DSM 27710</strain>
    </source>
</reference>
<evidence type="ECO:0000313" key="7">
    <source>
        <dbReference type="Proteomes" id="UP000055590"/>
    </source>
</evidence>
<dbReference type="Gene3D" id="1.10.760.10">
    <property type="entry name" value="Cytochrome c-like domain"/>
    <property type="match status" value="1"/>
</dbReference>
<keyword evidence="2 4" id="KW-0479">Metal-binding</keyword>
<gene>
    <name evidence="6" type="ORF">AKJ08_0419</name>
</gene>
<dbReference type="GO" id="GO:0009055">
    <property type="term" value="F:electron transfer activity"/>
    <property type="evidence" value="ECO:0007669"/>
    <property type="project" value="InterPro"/>
</dbReference>
<dbReference type="Proteomes" id="UP000055590">
    <property type="component" value="Chromosome"/>
</dbReference>
<evidence type="ECO:0000256" key="2">
    <source>
        <dbReference type="ARBA" id="ARBA00022723"/>
    </source>
</evidence>
<dbReference type="PROSITE" id="PS51007">
    <property type="entry name" value="CYTC"/>
    <property type="match status" value="1"/>
</dbReference>
<dbReference type="SUPFAM" id="SSF46626">
    <property type="entry name" value="Cytochrome c"/>
    <property type="match status" value="1"/>
</dbReference>
<evidence type="ECO:0000256" key="4">
    <source>
        <dbReference type="PROSITE-ProRule" id="PRU00433"/>
    </source>
</evidence>
<evidence type="ECO:0000256" key="1">
    <source>
        <dbReference type="ARBA" id="ARBA00022617"/>
    </source>
</evidence>
<dbReference type="InterPro" id="IPR036909">
    <property type="entry name" value="Cyt_c-like_dom_sf"/>
</dbReference>
<keyword evidence="3 4" id="KW-0408">Iron</keyword>
<organism evidence="6 7">
    <name type="scientific">Vulgatibacter incomptus</name>
    <dbReference type="NCBI Taxonomy" id="1391653"/>
    <lineage>
        <taxon>Bacteria</taxon>
        <taxon>Pseudomonadati</taxon>
        <taxon>Myxococcota</taxon>
        <taxon>Myxococcia</taxon>
        <taxon>Myxococcales</taxon>
        <taxon>Cystobacterineae</taxon>
        <taxon>Vulgatibacteraceae</taxon>
        <taxon>Vulgatibacter</taxon>
    </lineage>
</organism>
<evidence type="ECO:0000313" key="6">
    <source>
        <dbReference type="EMBL" id="AKU90032.1"/>
    </source>
</evidence>
<dbReference type="AlphaFoldDB" id="A0A0K1P949"/>
<feature type="domain" description="Cytochrome c" evidence="5">
    <location>
        <begin position="1"/>
        <end position="95"/>
    </location>
</feature>
<evidence type="ECO:0000259" key="5">
    <source>
        <dbReference type="PROSITE" id="PS51007"/>
    </source>
</evidence>
<protein>
    <recommendedName>
        <fullName evidence="5">Cytochrome c domain-containing protein</fullName>
    </recommendedName>
</protein>
<keyword evidence="1 4" id="KW-0349">Heme</keyword>
<name>A0A0K1P949_9BACT</name>
<sequence length="98" mass="10197">MWPIIQAKGCSSCHGTNGGGFSVGSSKSTFHANTVGVASTSCPGNTRIVAGDAANSFLYRKLAGTQSCGERMPRTGDYLNATQLNTVRDWINSGAPNN</sequence>